<dbReference type="GO" id="GO:0015658">
    <property type="term" value="F:branched-chain amino acid transmembrane transporter activity"/>
    <property type="evidence" value="ECO:0007669"/>
    <property type="project" value="InterPro"/>
</dbReference>
<comment type="subcellular location">
    <subcellularLocation>
        <location evidence="1">Cell membrane</location>
        <topology evidence="1">Multi-pass membrane protein</topology>
    </subcellularLocation>
</comment>
<keyword evidence="3 6" id="KW-0812">Transmembrane</keyword>
<reference evidence="7 8" key="1">
    <citation type="submission" date="2019-06" db="EMBL/GenBank/DDBJ databases">
        <title>New taxonomy in bacterial strain CC-CFT640, isolated from vineyard.</title>
        <authorList>
            <person name="Lin S.-Y."/>
            <person name="Tsai C.-F."/>
            <person name="Young C.-C."/>
        </authorList>
    </citation>
    <scope>NUCLEOTIDE SEQUENCE [LARGE SCALE GENOMIC DNA]</scope>
    <source>
        <strain evidence="7 8">CC-CFT640</strain>
    </source>
</reference>
<evidence type="ECO:0000256" key="2">
    <source>
        <dbReference type="ARBA" id="ARBA00022475"/>
    </source>
</evidence>
<dbReference type="RefSeq" id="WP_147845391.1">
    <property type="nucleotide sequence ID" value="NZ_VDUZ01000002.1"/>
</dbReference>
<dbReference type="InterPro" id="IPR043428">
    <property type="entry name" value="LivM-like"/>
</dbReference>
<feature type="transmembrane region" description="Helical" evidence="6">
    <location>
        <begin position="194"/>
        <end position="216"/>
    </location>
</feature>
<dbReference type="AlphaFoldDB" id="A0A5C8PVJ1"/>
<feature type="transmembrane region" description="Helical" evidence="6">
    <location>
        <begin position="103"/>
        <end position="124"/>
    </location>
</feature>
<dbReference type="EMBL" id="VDUZ01000002">
    <property type="protein sequence ID" value="TXL82035.1"/>
    <property type="molecule type" value="Genomic_DNA"/>
</dbReference>
<gene>
    <name evidence="7" type="ORF">FHP25_02940</name>
</gene>
<sequence>MARLALVAVGVAVLAALPLVVSAYTVSLLISILAYVSLATAWAFFSGRTRYISLATAAFVGIGTYTVALLGDHLPLPLVLAIAPVVGFAVAFGVGLSTLRLSGVYFVIFTFGLAELIKQLVIWFEINQTKTLARYIFVNAGGTLIYELLLAIAAVVIGGVWWLSQARLGYALRVIGEDEMVARHAGIDTTRVKVLVFAATSAVMSLVGAVLSLRYTYVDPNIAFNSLVAFQVLIMALLGGVGRPWGPALGAVPLVLLFELLSGTFPHHFGIALGLCFVIIVYYLPGGLMGLVDRVRGRAP</sequence>
<dbReference type="PANTHER" id="PTHR30482:SF20">
    <property type="entry name" value="HIGH-AFFINITY BRANCHED-CHAIN AMINO ACID TRANSPORT SYSTEM PERMEASE PROTEIN LIVM"/>
    <property type="match status" value="1"/>
</dbReference>
<keyword evidence="8" id="KW-1185">Reference proteome</keyword>
<evidence type="ECO:0000313" key="7">
    <source>
        <dbReference type="EMBL" id="TXL82035.1"/>
    </source>
</evidence>
<proteinExistence type="predicted"/>
<feature type="transmembrane region" description="Helical" evidence="6">
    <location>
        <begin position="52"/>
        <end position="70"/>
    </location>
</feature>
<name>A0A5C8PVJ1_9HYPH</name>
<accession>A0A5C8PVJ1</accession>
<dbReference type="GO" id="GO:0005886">
    <property type="term" value="C:plasma membrane"/>
    <property type="evidence" value="ECO:0007669"/>
    <property type="project" value="UniProtKB-SubCell"/>
</dbReference>
<dbReference type="Pfam" id="PF02653">
    <property type="entry name" value="BPD_transp_2"/>
    <property type="match status" value="1"/>
</dbReference>
<feature type="transmembrane region" description="Helical" evidence="6">
    <location>
        <begin position="76"/>
        <end position="96"/>
    </location>
</feature>
<comment type="caution">
    <text evidence="7">The sequence shown here is derived from an EMBL/GenBank/DDBJ whole genome shotgun (WGS) entry which is preliminary data.</text>
</comment>
<feature type="transmembrane region" description="Helical" evidence="6">
    <location>
        <begin position="144"/>
        <end position="163"/>
    </location>
</feature>
<organism evidence="7 8">
    <name type="scientific">Vineibacter terrae</name>
    <dbReference type="NCBI Taxonomy" id="2586908"/>
    <lineage>
        <taxon>Bacteria</taxon>
        <taxon>Pseudomonadati</taxon>
        <taxon>Pseudomonadota</taxon>
        <taxon>Alphaproteobacteria</taxon>
        <taxon>Hyphomicrobiales</taxon>
        <taxon>Vineibacter</taxon>
    </lineage>
</organism>
<feature type="transmembrane region" description="Helical" evidence="6">
    <location>
        <begin position="28"/>
        <end position="45"/>
    </location>
</feature>
<dbReference type="CDD" id="cd06581">
    <property type="entry name" value="TM_PBP1_LivM_like"/>
    <property type="match status" value="1"/>
</dbReference>
<dbReference type="OrthoDB" id="9814461at2"/>
<evidence type="ECO:0000256" key="4">
    <source>
        <dbReference type="ARBA" id="ARBA00022989"/>
    </source>
</evidence>
<evidence type="ECO:0000256" key="6">
    <source>
        <dbReference type="SAM" id="Phobius"/>
    </source>
</evidence>
<evidence type="ECO:0000256" key="3">
    <source>
        <dbReference type="ARBA" id="ARBA00022692"/>
    </source>
</evidence>
<dbReference type="PANTHER" id="PTHR30482">
    <property type="entry name" value="HIGH-AFFINITY BRANCHED-CHAIN AMINO ACID TRANSPORT SYSTEM PERMEASE"/>
    <property type="match status" value="1"/>
</dbReference>
<feature type="transmembrane region" description="Helical" evidence="6">
    <location>
        <begin position="222"/>
        <end position="241"/>
    </location>
</feature>
<evidence type="ECO:0000256" key="5">
    <source>
        <dbReference type="ARBA" id="ARBA00023136"/>
    </source>
</evidence>
<protein>
    <submittedName>
        <fullName evidence="7">Branched-chain amino acid ABC transporter permease</fullName>
    </submittedName>
</protein>
<dbReference type="Proteomes" id="UP000321638">
    <property type="component" value="Unassembled WGS sequence"/>
</dbReference>
<feature type="transmembrane region" description="Helical" evidence="6">
    <location>
        <begin position="271"/>
        <end position="292"/>
    </location>
</feature>
<dbReference type="InterPro" id="IPR001851">
    <property type="entry name" value="ABC_transp_permease"/>
</dbReference>
<evidence type="ECO:0000313" key="8">
    <source>
        <dbReference type="Proteomes" id="UP000321638"/>
    </source>
</evidence>
<feature type="transmembrane region" description="Helical" evidence="6">
    <location>
        <begin position="248"/>
        <end position="265"/>
    </location>
</feature>
<keyword evidence="5 6" id="KW-0472">Membrane</keyword>
<keyword evidence="2" id="KW-1003">Cell membrane</keyword>
<keyword evidence="4 6" id="KW-1133">Transmembrane helix</keyword>
<evidence type="ECO:0000256" key="1">
    <source>
        <dbReference type="ARBA" id="ARBA00004651"/>
    </source>
</evidence>